<organism evidence="3 4">
    <name type="scientific">Karstenula rhodostoma CBS 690.94</name>
    <dbReference type="NCBI Taxonomy" id="1392251"/>
    <lineage>
        <taxon>Eukaryota</taxon>
        <taxon>Fungi</taxon>
        <taxon>Dikarya</taxon>
        <taxon>Ascomycota</taxon>
        <taxon>Pezizomycotina</taxon>
        <taxon>Dothideomycetes</taxon>
        <taxon>Pleosporomycetidae</taxon>
        <taxon>Pleosporales</taxon>
        <taxon>Massarineae</taxon>
        <taxon>Didymosphaeriaceae</taxon>
        <taxon>Karstenula</taxon>
    </lineage>
</organism>
<feature type="region of interest" description="Disordered" evidence="1">
    <location>
        <begin position="229"/>
        <end position="253"/>
    </location>
</feature>
<keyword evidence="4" id="KW-1185">Reference proteome</keyword>
<dbReference type="PANTHER" id="PTHR47843:SF2">
    <property type="entry name" value="BTB DOMAIN-CONTAINING PROTEIN"/>
    <property type="match status" value="1"/>
</dbReference>
<dbReference type="InterPro" id="IPR011333">
    <property type="entry name" value="SKP1/BTB/POZ_sf"/>
</dbReference>
<gene>
    <name evidence="3" type="ORF">P171DRAFT_444196</name>
</gene>
<dbReference type="AlphaFoldDB" id="A0A9P4UC39"/>
<reference evidence="3" key="1">
    <citation type="journal article" date="2020" name="Stud. Mycol.">
        <title>101 Dothideomycetes genomes: a test case for predicting lifestyles and emergence of pathogens.</title>
        <authorList>
            <person name="Haridas S."/>
            <person name="Albert R."/>
            <person name="Binder M."/>
            <person name="Bloem J."/>
            <person name="Labutti K."/>
            <person name="Salamov A."/>
            <person name="Andreopoulos B."/>
            <person name="Baker S."/>
            <person name="Barry K."/>
            <person name="Bills G."/>
            <person name="Bluhm B."/>
            <person name="Cannon C."/>
            <person name="Castanera R."/>
            <person name="Culley D."/>
            <person name="Daum C."/>
            <person name="Ezra D."/>
            <person name="Gonzalez J."/>
            <person name="Henrissat B."/>
            <person name="Kuo A."/>
            <person name="Liang C."/>
            <person name="Lipzen A."/>
            <person name="Lutzoni F."/>
            <person name="Magnuson J."/>
            <person name="Mondo S."/>
            <person name="Nolan M."/>
            <person name="Ohm R."/>
            <person name="Pangilinan J."/>
            <person name="Park H.-J."/>
            <person name="Ramirez L."/>
            <person name="Alfaro M."/>
            <person name="Sun H."/>
            <person name="Tritt A."/>
            <person name="Yoshinaga Y."/>
            <person name="Zwiers L.-H."/>
            <person name="Turgeon B."/>
            <person name="Goodwin S."/>
            <person name="Spatafora J."/>
            <person name="Crous P."/>
            <person name="Grigoriev I."/>
        </authorList>
    </citation>
    <scope>NUCLEOTIDE SEQUENCE</scope>
    <source>
        <strain evidence="3">CBS 690.94</strain>
    </source>
</reference>
<dbReference type="OrthoDB" id="1022638at2759"/>
<feature type="compositionally biased region" description="Basic and acidic residues" evidence="1">
    <location>
        <begin position="229"/>
        <end position="243"/>
    </location>
</feature>
<evidence type="ECO:0000313" key="3">
    <source>
        <dbReference type="EMBL" id="KAF2443933.1"/>
    </source>
</evidence>
<name>A0A9P4UC39_9PLEO</name>
<dbReference type="CDD" id="cd18186">
    <property type="entry name" value="BTB_POZ_ZBTB_KLHL-like"/>
    <property type="match status" value="1"/>
</dbReference>
<evidence type="ECO:0000313" key="4">
    <source>
        <dbReference type="Proteomes" id="UP000799764"/>
    </source>
</evidence>
<protein>
    <recommendedName>
        <fullName evidence="2">BTB domain-containing protein</fullName>
    </recommendedName>
</protein>
<dbReference type="EMBL" id="MU001501">
    <property type="protein sequence ID" value="KAF2443933.1"/>
    <property type="molecule type" value="Genomic_DNA"/>
</dbReference>
<dbReference type="Proteomes" id="UP000799764">
    <property type="component" value="Unassembled WGS sequence"/>
</dbReference>
<dbReference type="PANTHER" id="PTHR47843">
    <property type="entry name" value="BTB DOMAIN-CONTAINING PROTEIN-RELATED"/>
    <property type="match status" value="1"/>
</dbReference>
<dbReference type="Gene3D" id="3.30.710.10">
    <property type="entry name" value="Potassium Channel Kv1.1, Chain A"/>
    <property type="match status" value="1"/>
</dbReference>
<dbReference type="Pfam" id="PF00651">
    <property type="entry name" value="BTB"/>
    <property type="match status" value="1"/>
</dbReference>
<dbReference type="InterPro" id="IPR000210">
    <property type="entry name" value="BTB/POZ_dom"/>
</dbReference>
<feature type="domain" description="BTB" evidence="2">
    <location>
        <begin position="30"/>
        <end position="101"/>
    </location>
</feature>
<dbReference type="SUPFAM" id="SSF54695">
    <property type="entry name" value="POZ domain"/>
    <property type="match status" value="1"/>
</dbReference>
<comment type="caution">
    <text evidence="3">The sequence shown here is derived from an EMBL/GenBank/DDBJ whole genome shotgun (WGS) entry which is preliminary data.</text>
</comment>
<evidence type="ECO:0000256" key="1">
    <source>
        <dbReference type="SAM" id="MobiDB-lite"/>
    </source>
</evidence>
<evidence type="ECO:0000259" key="2">
    <source>
        <dbReference type="PROSITE" id="PS50097"/>
    </source>
</evidence>
<dbReference type="PROSITE" id="PS50097">
    <property type="entry name" value="BTB"/>
    <property type="match status" value="1"/>
</dbReference>
<sequence>MSQSLPPTIRDARVPETQRSREQASVLLSSVVTILVGPPEQNQTFFIHKDLIVRRAPFFRNALGSDWAESDQNTVKLPEDDPSTFFLYIQLLYTGTLSLKGADPEFTKLINLYILAEKLQDVETRNIVMDTLLATVFPPEGEGRTGYLPNLENVQLIFDGTPEGSPLREYVVDVYAHGVSHQRMQARSKHIENPPEFLLMLAVKLMKLRDAKSLPSRLCLVPVVSDPSKYHVKEPEQQDREQQDYTDTTPSEK</sequence>
<accession>A0A9P4UC39</accession>
<proteinExistence type="predicted"/>